<keyword evidence="5" id="KW-0119">Carbohydrate metabolism</keyword>
<evidence type="ECO:0000313" key="9">
    <source>
        <dbReference type="EMBL" id="CDS04023.1"/>
    </source>
</evidence>
<accession>A0A077WCW4</accession>
<evidence type="ECO:0000256" key="7">
    <source>
        <dbReference type="SAM" id="SignalP"/>
    </source>
</evidence>
<reference evidence="9" key="1">
    <citation type="journal article" date="2014" name="Genome Announc.">
        <title>De novo whole-genome sequence and genome annotation of Lichtheimia ramosa.</title>
        <authorList>
            <person name="Linde J."/>
            <person name="Schwartze V."/>
            <person name="Binder U."/>
            <person name="Lass-Florl C."/>
            <person name="Voigt K."/>
            <person name="Horn F."/>
        </authorList>
    </citation>
    <scope>NUCLEOTIDE SEQUENCE</scope>
    <source>
        <strain evidence="9">JMRC FSU:6197</strain>
    </source>
</reference>
<evidence type="ECO:0000256" key="3">
    <source>
        <dbReference type="ARBA" id="ARBA00022729"/>
    </source>
</evidence>
<evidence type="ECO:0000256" key="1">
    <source>
        <dbReference type="ARBA" id="ARBA00001941"/>
    </source>
</evidence>
<dbReference type="EMBL" id="LK023314">
    <property type="protein sequence ID" value="CDS04023.1"/>
    <property type="molecule type" value="Genomic_DNA"/>
</dbReference>
<dbReference type="GO" id="GO:0005975">
    <property type="term" value="P:carbohydrate metabolic process"/>
    <property type="evidence" value="ECO:0007669"/>
    <property type="project" value="InterPro"/>
</dbReference>
<feature type="compositionally biased region" description="Acidic residues" evidence="6">
    <location>
        <begin position="106"/>
        <end position="115"/>
    </location>
</feature>
<sequence>MLICKSQTIKYILLTAALYGPCVLANRGSGKQQLDTYDDTTTSISSSLASESVSMSSTSFTLDDELAEESAHADNVNDRIGITIPDNSQNNTIEEDGKQQHHQQQEDEAPIEEMQEPTQQQENDAQGDIIENSNVDIDPANDPFSPTRVQADANSNNPSAALPPVPQITGCRTQGQIAVTYSEGPSDATASIVRQLTHADARANFFVNASWLYTQQYAMVVQNTYKKGHLIGMTYRVKNDDSSKLTDEELKHDILEKAHIIETLIHVAPKYVRLHYTEPEDTRTEHMLQKLGFVLVGYNLDSQDYAHKPVEEVYRSAFRRYKETYDAKGSFISVQYDMPGTIKASTVPHMINTINDEGYTMVRLDGCLNDPKPYKKSAESLEYVSDEFSFNTKGYHQGQNAVAQHVIEEAESEDKAREKTGYDDKETESKAAIFSNGTWMSTLFMALMAFTHLFV</sequence>
<evidence type="ECO:0000256" key="5">
    <source>
        <dbReference type="ARBA" id="ARBA00023277"/>
    </source>
</evidence>
<keyword evidence="4" id="KW-0378">Hydrolase</keyword>
<dbReference type="GO" id="GO:0046872">
    <property type="term" value="F:metal ion binding"/>
    <property type="evidence" value="ECO:0007669"/>
    <property type="project" value="UniProtKB-KW"/>
</dbReference>
<dbReference type="InterPro" id="IPR002509">
    <property type="entry name" value="NODB_dom"/>
</dbReference>
<keyword evidence="3 7" id="KW-0732">Signal</keyword>
<feature type="domain" description="NodB homology" evidence="8">
    <location>
        <begin position="171"/>
        <end position="293"/>
    </location>
</feature>
<proteinExistence type="predicted"/>
<feature type="chain" id="PRO_5001726411" description="NodB homology domain-containing protein" evidence="7">
    <location>
        <begin position="26"/>
        <end position="455"/>
    </location>
</feature>
<feature type="signal peptide" evidence="7">
    <location>
        <begin position="1"/>
        <end position="25"/>
    </location>
</feature>
<gene>
    <name evidence="9" type="ORF">LRAMOSA06978</name>
</gene>
<evidence type="ECO:0000256" key="4">
    <source>
        <dbReference type="ARBA" id="ARBA00022801"/>
    </source>
</evidence>
<protein>
    <recommendedName>
        <fullName evidence="8">NodB homology domain-containing protein</fullName>
    </recommendedName>
</protein>
<keyword evidence="2" id="KW-0479">Metal-binding</keyword>
<comment type="cofactor">
    <cofactor evidence="1">
        <name>Co(2+)</name>
        <dbReference type="ChEBI" id="CHEBI:48828"/>
    </cofactor>
</comment>
<dbReference type="AlphaFoldDB" id="A0A077WCW4"/>
<evidence type="ECO:0000256" key="2">
    <source>
        <dbReference type="ARBA" id="ARBA00022723"/>
    </source>
</evidence>
<name>A0A077WCW4_9FUNG</name>
<dbReference type="Pfam" id="PF01522">
    <property type="entry name" value="Polysacc_deac_1"/>
    <property type="match status" value="1"/>
</dbReference>
<dbReference type="Gene3D" id="3.20.20.370">
    <property type="entry name" value="Glycoside hydrolase/deacetylase"/>
    <property type="match status" value="1"/>
</dbReference>
<dbReference type="PANTHER" id="PTHR46471">
    <property type="entry name" value="CHITIN DEACETYLASE"/>
    <property type="match status" value="1"/>
</dbReference>
<dbReference type="GO" id="GO:0016810">
    <property type="term" value="F:hydrolase activity, acting on carbon-nitrogen (but not peptide) bonds"/>
    <property type="evidence" value="ECO:0007669"/>
    <property type="project" value="InterPro"/>
</dbReference>
<dbReference type="InterPro" id="IPR011330">
    <property type="entry name" value="Glyco_hydro/deAcase_b/a-brl"/>
</dbReference>
<feature type="region of interest" description="Disordered" evidence="6">
    <location>
        <begin position="65"/>
        <end position="123"/>
    </location>
</feature>
<evidence type="ECO:0000256" key="6">
    <source>
        <dbReference type="SAM" id="MobiDB-lite"/>
    </source>
</evidence>
<dbReference type="SUPFAM" id="SSF88713">
    <property type="entry name" value="Glycoside hydrolase/deacetylase"/>
    <property type="match status" value="1"/>
</dbReference>
<dbReference type="OrthoDB" id="407355at2759"/>
<evidence type="ECO:0000259" key="8">
    <source>
        <dbReference type="Pfam" id="PF01522"/>
    </source>
</evidence>
<dbReference type="PANTHER" id="PTHR46471:SF2">
    <property type="entry name" value="CHITIN DEACETYLASE-RELATED"/>
    <property type="match status" value="1"/>
</dbReference>
<organism evidence="9">
    <name type="scientific">Lichtheimia ramosa</name>
    <dbReference type="NCBI Taxonomy" id="688394"/>
    <lineage>
        <taxon>Eukaryota</taxon>
        <taxon>Fungi</taxon>
        <taxon>Fungi incertae sedis</taxon>
        <taxon>Mucoromycota</taxon>
        <taxon>Mucoromycotina</taxon>
        <taxon>Mucoromycetes</taxon>
        <taxon>Mucorales</taxon>
        <taxon>Lichtheimiaceae</taxon>
        <taxon>Lichtheimia</taxon>
    </lineage>
</organism>
<feature type="compositionally biased region" description="Basic and acidic residues" evidence="6">
    <location>
        <begin position="95"/>
        <end position="105"/>
    </location>
</feature>